<sequence>MDIGEKNNDIDNKENSLYSSSKNQNLNQNLENGQKDKTNNLETLTESQTEEISNTELPAKEISSNEDKTEILEEQKPIPRLVMTKMVLINFKSYYGRIEIGPFHKSFSSIVGPNGSGKSNVIDALLFVFGYRAKKMRQGKLSELIHNSGGKKQFEFCTVEVYFQEIIDDEKQTDKYEVVPNSELKIARTAYQNNSNKYYINGKLSNFTEVTSLLKLRGVDLEHKRFLILQGEVESIAQMKPKAPNEHEDGLLEYLEDIIGTSVYKSQIQKAESDLENIGIERTERLNRLKIVEKEKDSLEAKKNEAESYIKSENELTRTKNILYQYNINSASNQITNTAELIAKSSAKLDEQKRKYQDIQNQVNDLTKTIEESEKEYNQINIQFEKEVKKREKLESEDIELQEKNKHLTSKIKKLKKLSKDEKKKINEYEKNITNSRENIKTLQKDIKVLSKQLVEEEKKLDQIRDSLKEKTEEFQVQIQQRQNELSPWLEKINNKQSTIDLKLSEYNILKEKADKVEESIETAKKNLNELMFSLDEKKSFKKKSNKKKKDIEAKIAKIENELKSSEEEGKQLKAIYTEKKTKFEEASSSLQAARSNNKVLSFLMEQQDKGAISGIYGRLGNLGIIDDKYDVAVSTACRALNNIVVDTVSTGQQCLDLLRTYNVGRAVIFALDKIPSYNTGKIQTPENAPRLFDLVQCDSKFSNVFYHALRDTLVADNMKQANRLSFGKKRWRVVTLDGKVVDINGSMSGGGTRVERGGMSTKFIDNGYKATDVERFEKEAKEAEKEYYNFKRHQSDYEKELNDLKRDLPNIIFDIEKNEMAIKSIEKQIPDVKKQLSTLNETDKLSDKEIEHMHELSSDIANLNEELGNLQSSASKIEDKIKKLQNKILEVGGDQFRNQKEVVDRINDQIEENNSELTKSEVLIRTSETGLEKSSNILKKNDAELEEAQKNIKELDERIKSNSEDLAKYQEECDKLQDEAIAKKKVFEQHKKEQTKLLSAIEQYRSGEIELQAKIDDYQVTLTKYKDMKKYWIKEISKLVIQDTGLSNFHEDPLKQYTIDELKTYNSNDLKSKIASMEEKLSNQKPNLGVLAEYRQRENEWKERISELENTTNKQNEARISYDELKKRRLDEFMVGFNTISQKLKEMYQMITLGGNAELELVDSLDPFSEGIIFSVMPPKKSWKNISNLSGGEKTLSSLALVFALHHYKPTPLYIMDEIDAALDFRNVSIVANYIKDRTKNAQFIIISLRNNMFELADRLIGIYKTHNCTKTITINPSEILPPVAFLKKKSLLRRASTMTAVTEDNDENHSRIMSTPAATPLRLASRNSINLGNVSTPTKNRLLHRASTDLTSSARKQNLQRTPSINHLPIRKKSTEEQN</sequence>
<keyword evidence="7 12" id="KW-0175">Coiled coil</keyword>
<evidence type="ECO:0000256" key="3">
    <source>
        <dbReference type="ARBA" id="ARBA00022618"/>
    </source>
</evidence>
<keyword evidence="16" id="KW-1185">Reference proteome</keyword>
<dbReference type="Gene3D" id="1.20.1060.20">
    <property type="match status" value="1"/>
</dbReference>
<reference evidence="15 16" key="1">
    <citation type="submission" date="2016-08" db="EMBL/GenBank/DDBJ databases">
        <title>Genomes of anaerobic fungi encode conserved fungal cellulosomes for biomass hydrolysis.</title>
        <authorList>
            <consortium name="DOE Joint Genome Institute"/>
            <person name="Haitjema C.H."/>
            <person name="Gilmore S.P."/>
            <person name="Henske J.K."/>
            <person name="Solomon K.V."/>
            <person name="De Groot R."/>
            <person name="Kuo A."/>
            <person name="Mondo S.J."/>
            <person name="Salamov A.A."/>
            <person name="Labutti K."/>
            <person name="Zhao Z."/>
            <person name="Chiniquy J."/>
            <person name="Barry K."/>
            <person name="Brewer H.M."/>
            <person name="Purvine S.O."/>
            <person name="Wright A.T."/>
            <person name="Boxma B."/>
            <person name="Van Alen T."/>
            <person name="Hackstein J.H."/>
            <person name="Baker S.E."/>
            <person name="Grigoriev I.V."/>
            <person name="O'Malley M.A."/>
        </authorList>
    </citation>
    <scope>NUCLEOTIDE SEQUENCE [LARGE SCALE GENOMIC DNA]</scope>
    <source>
        <strain evidence="16">finn</strain>
    </source>
</reference>
<evidence type="ECO:0000256" key="2">
    <source>
        <dbReference type="ARBA" id="ARBA00006005"/>
    </source>
</evidence>
<keyword evidence="10" id="KW-0131">Cell cycle</keyword>
<dbReference type="GO" id="GO:0005524">
    <property type="term" value="F:ATP binding"/>
    <property type="evidence" value="ECO:0007669"/>
    <property type="project" value="UniProtKB-KW"/>
</dbReference>
<dbReference type="InterPro" id="IPR010935">
    <property type="entry name" value="SMC_hinge"/>
</dbReference>
<dbReference type="SUPFAM" id="SSF57997">
    <property type="entry name" value="Tropomyosin"/>
    <property type="match status" value="1"/>
</dbReference>
<accession>A0A1Y1VHP9</accession>
<dbReference type="PIRSF" id="PIRSF005719">
    <property type="entry name" value="SMC"/>
    <property type="match status" value="1"/>
</dbReference>
<dbReference type="FunFam" id="3.40.50.300:FF:000481">
    <property type="entry name" value="Structural maintenance of chromosomes 4"/>
    <property type="match status" value="1"/>
</dbReference>
<dbReference type="Pfam" id="PF02463">
    <property type="entry name" value="SMC_N"/>
    <property type="match status" value="1"/>
</dbReference>
<dbReference type="Proteomes" id="UP000193719">
    <property type="component" value="Unassembled WGS sequence"/>
</dbReference>
<name>A0A1Y1VHP9_9FUNG</name>
<dbReference type="InterPro" id="IPR024704">
    <property type="entry name" value="SMC"/>
</dbReference>
<dbReference type="InterPro" id="IPR003395">
    <property type="entry name" value="RecF/RecN/SMC_N"/>
</dbReference>
<evidence type="ECO:0000313" key="15">
    <source>
        <dbReference type="EMBL" id="ORX56484.1"/>
    </source>
</evidence>
<evidence type="ECO:0000256" key="11">
    <source>
        <dbReference type="PIRNR" id="PIRNR005719"/>
    </source>
</evidence>
<dbReference type="SUPFAM" id="SSF52540">
    <property type="entry name" value="P-loop containing nucleoside triphosphate hydrolases"/>
    <property type="match status" value="1"/>
</dbReference>
<feature type="coiled-coil region" evidence="12">
    <location>
        <begin position="823"/>
        <end position="888"/>
    </location>
</feature>
<dbReference type="GO" id="GO:0007076">
    <property type="term" value="P:mitotic chromosome condensation"/>
    <property type="evidence" value="ECO:0007669"/>
    <property type="project" value="TreeGrafter"/>
</dbReference>
<keyword evidence="9 11" id="KW-0539">Nucleus</keyword>
<evidence type="ECO:0000259" key="14">
    <source>
        <dbReference type="SMART" id="SM00968"/>
    </source>
</evidence>
<comment type="caution">
    <text evidence="15">The sequence shown here is derived from an EMBL/GenBank/DDBJ whole genome shotgun (WGS) entry which is preliminary data.</text>
</comment>
<evidence type="ECO:0000256" key="9">
    <source>
        <dbReference type="ARBA" id="ARBA00023242"/>
    </source>
</evidence>
<evidence type="ECO:0000256" key="4">
    <source>
        <dbReference type="ARBA" id="ARBA00022741"/>
    </source>
</evidence>
<evidence type="ECO:0000256" key="7">
    <source>
        <dbReference type="ARBA" id="ARBA00023054"/>
    </source>
</evidence>
<evidence type="ECO:0000256" key="13">
    <source>
        <dbReference type="SAM" id="MobiDB-lite"/>
    </source>
</evidence>
<feature type="region of interest" description="Disordered" evidence="13">
    <location>
        <begin position="1348"/>
        <end position="1381"/>
    </location>
</feature>
<dbReference type="InterPro" id="IPR027417">
    <property type="entry name" value="P-loop_NTPase"/>
</dbReference>
<keyword evidence="3" id="KW-0132">Cell division</keyword>
<feature type="coiled-coil region" evidence="12">
    <location>
        <begin position="932"/>
        <end position="987"/>
    </location>
</feature>
<feature type="compositionally biased region" description="Low complexity" evidence="13">
    <location>
        <begin position="15"/>
        <end position="32"/>
    </location>
</feature>
<gene>
    <name evidence="15" type="ORF">BCR36DRAFT_580788</name>
</gene>
<evidence type="ECO:0000256" key="8">
    <source>
        <dbReference type="ARBA" id="ARBA00023067"/>
    </source>
</evidence>
<keyword evidence="8" id="KW-0226">DNA condensation</keyword>
<evidence type="ECO:0000313" key="16">
    <source>
        <dbReference type="Proteomes" id="UP000193719"/>
    </source>
</evidence>
<protein>
    <recommendedName>
        <fullName evidence="11">Structural maintenance of chromosomes protein</fullName>
    </recommendedName>
</protein>
<dbReference type="Gene3D" id="3.40.50.300">
    <property type="entry name" value="P-loop containing nucleotide triphosphate hydrolases"/>
    <property type="match status" value="2"/>
</dbReference>
<dbReference type="SUPFAM" id="SSF75553">
    <property type="entry name" value="Smc hinge domain"/>
    <property type="match status" value="1"/>
</dbReference>
<dbReference type="GO" id="GO:0005634">
    <property type="term" value="C:nucleus"/>
    <property type="evidence" value="ECO:0007669"/>
    <property type="project" value="UniProtKB-SubCell"/>
</dbReference>
<comment type="subcellular location">
    <subcellularLocation>
        <location evidence="1 11">Nucleus</location>
    </subcellularLocation>
</comment>
<dbReference type="GO" id="GO:0016887">
    <property type="term" value="F:ATP hydrolysis activity"/>
    <property type="evidence" value="ECO:0007669"/>
    <property type="project" value="InterPro"/>
</dbReference>
<dbReference type="EMBL" id="MCFH01000007">
    <property type="protein sequence ID" value="ORX56484.1"/>
    <property type="molecule type" value="Genomic_DNA"/>
</dbReference>
<dbReference type="GO" id="GO:0000796">
    <property type="term" value="C:condensin complex"/>
    <property type="evidence" value="ECO:0007669"/>
    <property type="project" value="TreeGrafter"/>
</dbReference>
<dbReference type="InterPro" id="IPR036277">
    <property type="entry name" value="SMC_hinge_sf"/>
</dbReference>
<dbReference type="GO" id="GO:0051301">
    <property type="term" value="P:cell division"/>
    <property type="evidence" value="ECO:0007669"/>
    <property type="project" value="UniProtKB-KW"/>
</dbReference>
<organism evidence="15 16">
    <name type="scientific">Piromyces finnis</name>
    <dbReference type="NCBI Taxonomy" id="1754191"/>
    <lineage>
        <taxon>Eukaryota</taxon>
        <taxon>Fungi</taxon>
        <taxon>Fungi incertae sedis</taxon>
        <taxon>Chytridiomycota</taxon>
        <taxon>Chytridiomycota incertae sedis</taxon>
        <taxon>Neocallimastigomycetes</taxon>
        <taxon>Neocallimastigales</taxon>
        <taxon>Neocallimastigaceae</taxon>
        <taxon>Piromyces</taxon>
    </lineage>
</organism>
<evidence type="ECO:0000256" key="12">
    <source>
        <dbReference type="SAM" id="Coils"/>
    </source>
</evidence>
<dbReference type="PANTHER" id="PTHR18937:SF172">
    <property type="entry name" value="STRUCTURAL MAINTENANCE OF CHROMOSOMES PROTEIN"/>
    <property type="match status" value="1"/>
</dbReference>
<feature type="coiled-coil region" evidence="12">
    <location>
        <begin position="282"/>
        <end position="316"/>
    </location>
</feature>
<dbReference type="FunFam" id="3.40.50.300:FF:000585">
    <property type="entry name" value="Structural maintenance of chromosomes 4"/>
    <property type="match status" value="1"/>
</dbReference>
<feature type="region of interest" description="Disordered" evidence="13">
    <location>
        <begin position="1"/>
        <end position="70"/>
    </location>
</feature>
<dbReference type="STRING" id="1754191.A0A1Y1VHP9"/>
<reference evidence="15 16" key="2">
    <citation type="submission" date="2016-08" db="EMBL/GenBank/DDBJ databases">
        <title>Pervasive Adenine N6-methylation of Active Genes in Fungi.</title>
        <authorList>
            <consortium name="DOE Joint Genome Institute"/>
            <person name="Mondo S.J."/>
            <person name="Dannebaum R.O."/>
            <person name="Kuo R.C."/>
            <person name="Labutti K."/>
            <person name="Haridas S."/>
            <person name="Kuo A."/>
            <person name="Salamov A."/>
            <person name="Ahrendt S.R."/>
            <person name="Lipzen A."/>
            <person name="Sullivan W."/>
            <person name="Andreopoulos W.B."/>
            <person name="Clum A."/>
            <person name="Lindquist E."/>
            <person name="Daum C."/>
            <person name="Ramamoorthy G.K."/>
            <person name="Gryganskyi A."/>
            <person name="Culley D."/>
            <person name="Magnuson J.K."/>
            <person name="James T.Y."/>
            <person name="O'Malley M.A."/>
            <person name="Stajich J.E."/>
            <person name="Spatafora J.W."/>
            <person name="Visel A."/>
            <person name="Grigoriev I.V."/>
        </authorList>
    </citation>
    <scope>NUCLEOTIDE SEQUENCE [LARGE SCALE GENOMIC DNA]</scope>
    <source>
        <strain evidence="16">finn</strain>
    </source>
</reference>
<feature type="compositionally biased region" description="Basic and acidic residues" evidence="13">
    <location>
        <begin position="1"/>
        <end position="14"/>
    </location>
</feature>
<feature type="compositionally biased region" description="Polar residues" evidence="13">
    <location>
        <begin position="40"/>
        <end position="56"/>
    </location>
</feature>
<evidence type="ECO:0000256" key="5">
    <source>
        <dbReference type="ARBA" id="ARBA00022776"/>
    </source>
</evidence>
<feature type="domain" description="SMC hinge" evidence="14">
    <location>
        <begin position="614"/>
        <end position="726"/>
    </location>
</feature>
<dbReference type="OrthoDB" id="5575062at2759"/>
<dbReference type="PANTHER" id="PTHR18937">
    <property type="entry name" value="STRUCTURAL MAINTENANCE OF CHROMOSOMES SMC FAMILY MEMBER"/>
    <property type="match status" value="1"/>
</dbReference>
<evidence type="ECO:0000256" key="6">
    <source>
        <dbReference type="ARBA" id="ARBA00022840"/>
    </source>
</evidence>
<keyword evidence="4" id="KW-0547">Nucleotide-binding</keyword>
<proteinExistence type="inferred from homology"/>
<feature type="compositionally biased region" description="Polar residues" evidence="13">
    <location>
        <begin position="1350"/>
        <end position="1367"/>
    </location>
</feature>
<evidence type="ECO:0000256" key="10">
    <source>
        <dbReference type="ARBA" id="ARBA00023306"/>
    </source>
</evidence>
<feature type="coiled-coil region" evidence="12">
    <location>
        <begin position="1092"/>
        <end position="1129"/>
    </location>
</feature>
<dbReference type="SMART" id="SM00968">
    <property type="entry name" value="SMC_hinge"/>
    <property type="match status" value="1"/>
</dbReference>
<evidence type="ECO:0000256" key="1">
    <source>
        <dbReference type="ARBA" id="ARBA00004123"/>
    </source>
</evidence>
<dbReference type="Pfam" id="PF06470">
    <property type="entry name" value="SMC_hinge"/>
    <property type="match status" value="1"/>
</dbReference>
<keyword evidence="6" id="KW-0067">ATP-binding</keyword>
<dbReference type="Gene3D" id="1.10.287.1490">
    <property type="match status" value="1"/>
</dbReference>
<dbReference type="Gene3D" id="3.30.70.1620">
    <property type="match status" value="1"/>
</dbReference>
<feature type="coiled-coil region" evidence="12">
    <location>
        <begin position="342"/>
        <end position="576"/>
    </location>
</feature>
<comment type="similarity">
    <text evidence="2">Belongs to the SMC family. SMC4 subfamily.</text>
</comment>
<keyword evidence="5" id="KW-0498">Mitosis</keyword>